<name>A0A9J5VY05_SOLCO</name>
<organism evidence="1 2">
    <name type="scientific">Solanum commersonii</name>
    <name type="common">Commerson's wild potato</name>
    <name type="synonym">Commerson's nightshade</name>
    <dbReference type="NCBI Taxonomy" id="4109"/>
    <lineage>
        <taxon>Eukaryota</taxon>
        <taxon>Viridiplantae</taxon>
        <taxon>Streptophyta</taxon>
        <taxon>Embryophyta</taxon>
        <taxon>Tracheophyta</taxon>
        <taxon>Spermatophyta</taxon>
        <taxon>Magnoliopsida</taxon>
        <taxon>eudicotyledons</taxon>
        <taxon>Gunneridae</taxon>
        <taxon>Pentapetalae</taxon>
        <taxon>asterids</taxon>
        <taxon>lamiids</taxon>
        <taxon>Solanales</taxon>
        <taxon>Solanaceae</taxon>
        <taxon>Solanoideae</taxon>
        <taxon>Solaneae</taxon>
        <taxon>Solanum</taxon>
    </lineage>
</organism>
<evidence type="ECO:0000313" key="2">
    <source>
        <dbReference type="Proteomes" id="UP000824120"/>
    </source>
</evidence>
<feature type="non-terminal residue" evidence="1">
    <location>
        <position position="63"/>
    </location>
</feature>
<evidence type="ECO:0000313" key="1">
    <source>
        <dbReference type="EMBL" id="KAG5568059.1"/>
    </source>
</evidence>
<reference evidence="1" key="1">
    <citation type="submission" date="2020-09" db="EMBL/GenBank/DDBJ databases">
        <title>De no assembly of potato wild relative species, Solanum commersonii.</title>
        <authorList>
            <person name="Cho K."/>
        </authorList>
    </citation>
    <scope>NUCLEOTIDE SEQUENCE</scope>
    <source>
        <strain evidence="1">LZ3.2</strain>
        <tissue evidence="1">Leaf</tissue>
    </source>
</reference>
<proteinExistence type="predicted"/>
<dbReference type="AlphaFoldDB" id="A0A9J5VY05"/>
<keyword evidence="2" id="KW-1185">Reference proteome</keyword>
<gene>
    <name evidence="1" type="ORF">H5410_064931</name>
</gene>
<dbReference type="Proteomes" id="UP000824120">
    <property type="component" value="Unassembled WGS sequence"/>
</dbReference>
<comment type="caution">
    <text evidence="1">The sequence shown here is derived from an EMBL/GenBank/DDBJ whole genome shotgun (WGS) entry which is preliminary data.</text>
</comment>
<protein>
    <submittedName>
        <fullName evidence="1">Uncharacterized protein</fullName>
    </submittedName>
</protein>
<accession>A0A9J5VY05</accession>
<sequence length="63" mass="6680">MLRIDNIVLFFDHQEIVVAEAACYTVEAVTSSGLATVWFTLALLAAVALTSVYENVAAASADC</sequence>
<dbReference type="EMBL" id="JACXVP010000266">
    <property type="protein sequence ID" value="KAG5568059.1"/>
    <property type="molecule type" value="Genomic_DNA"/>
</dbReference>